<protein>
    <submittedName>
        <fullName evidence="8">DNA replication and repair protein RadC</fullName>
    </submittedName>
</protein>
<dbReference type="Pfam" id="PF04002">
    <property type="entry name" value="RadC"/>
    <property type="match status" value="1"/>
</dbReference>
<dbReference type="InterPro" id="IPR046778">
    <property type="entry name" value="UPF0758_N"/>
</dbReference>
<organism evidence="8 9">
    <name type="scientific">Agitococcus lubricus</name>
    <dbReference type="NCBI Taxonomy" id="1077255"/>
    <lineage>
        <taxon>Bacteria</taxon>
        <taxon>Pseudomonadati</taxon>
        <taxon>Pseudomonadota</taxon>
        <taxon>Gammaproteobacteria</taxon>
        <taxon>Moraxellales</taxon>
        <taxon>Moraxellaceae</taxon>
        <taxon>Agitococcus</taxon>
    </lineage>
</organism>
<proteinExistence type="inferred from homology"/>
<dbReference type="InterPro" id="IPR025657">
    <property type="entry name" value="RadC_JAB"/>
</dbReference>
<sequence>MMPITEWPSAERPREKLLTRGANYLSDAELLAIFLRTGTSQKSAVDIGRDLLTQFGSLRELLEAPAEQILAQNGIGEAKYALLLASVELGRRHLAQSLSERDLLTTPSMVKQFLRAQLRHYKHEVFTALFLDSQNRFLAFEQLFNGTIDACSIHPREVVKRALAHHASRVIFAHNHPSGHAEPSAADHHITARLTSALALLDIQVLDHFIIGEREIISLAERGQL</sequence>
<dbReference type="NCBIfam" id="NF000642">
    <property type="entry name" value="PRK00024.1"/>
    <property type="match status" value="1"/>
</dbReference>
<dbReference type="SUPFAM" id="SSF47781">
    <property type="entry name" value="RuvA domain 2-like"/>
    <property type="match status" value="1"/>
</dbReference>
<feature type="domain" description="MPN" evidence="7">
    <location>
        <begin position="103"/>
        <end position="225"/>
    </location>
</feature>
<dbReference type="PANTHER" id="PTHR30471:SF3">
    <property type="entry name" value="UPF0758 PROTEIN YEES-RELATED"/>
    <property type="match status" value="1"/>
</dbReference>
<keyword evidence="5" id="KW-0482">Metalloprotease</keyword>
<dbReference type="EMBL" id="QAON01000008">
    <property type="protein sequence ID" value="PTQ89165.1"/>
    <property type="molecule type" value="Genomic_DNA"/>
</dbReference>
<dbReference type="Proteomes" id="UP000244223">
    <property type="component" value="Unassembled WGS sequence"/>
</dbReference>
<comment type="similarity">
    <text evidence="6">Belongs to the UPF0758 family.</text>
</comment>
<dbReference type="InterPro" id="IPR001405">
    <property type="entry name" value="UPF0758"/>
</dbReference>
<dbReference type="AlphaFoldDB" id="A0A2T5IYS3"/>
<keyword evidence="2" id="KW-0479">Metal-binding</keyword>
<evidence type="ECO:0000256" key="2">
    <source>
        <dbReference type="ARBA" id="ARBA00022723"/>
    </source>
</evidence>
<reference evidence="8 9" key="1">
    <citation type="submission" date="2018-04" db="EMBL/GenBank/DDBJ databases">
        <title>Genomic Encyclopedia of Archaeal and Bacterial Type Strains, Phase II (KMG-II): from individual species to whole genera.</title>
        <authorList>
            <person name="Goeker M."/>
        </authorList>
    </citation>
    <scope>NUCLEOTIDE SEQUENCE [LARGE SCALE GENOMIC DNA]</scope>
    <source>
        <strain evidence="8 9">DSM 5822</strain>
    </source>
</reference>
<dbReference type="SUPFAM" id="SSF102712">
    <property type="entry name" value="JAB1/MPN domain"/>
    <property type="match status" value="1"/>
</dbReference>
<accession>A0A2T5IYS3</accession>
<evidence type="ECO:0000313" key="9">
    <source>
        <dbReference type="Proteomes" id="UP000244223"/>
    </source>
</evidence>
<dbReference type="PROSITE" id="PS50249">
    <property type="entry name" value="MPN"/>
    <property type="match status" value="1"/>
</dbReference>
<dbReference type="NCBIfam" id="TIGR00608">
    <property type="entry name" value="radc"/>
    <property type="match status" value="1"/>
</dbReference>
<evidence type="ECO:0000256" key="5">
    <source>
        <dbReference type="ARBA" id="ARBA00023049"/>
    </source>
</evidence>
<dbReference type="CDD" id="cd08071">
    <property type="entry name" value="MPN_DUF2466"/>
    <property type="match status" value="1"/>
</dbReference>
<evidence type="ECO:0000259" key="7">
    <source>
        <dbReference type="PROSITE" id="PS50249"/>
    </source>
</evidence>
<dbReference type="Gene3D" id="3.40.140.10">
    <property type="entry name" value="Cytidine Deaminase, domain 2"/>
    <property type="match status" value="1"/>
</dbReference>
<dbReference type="PANTHER" id="PTHR30471">
    <property type="entry name" value="DNA REPAIR PROTEIN RADC"/>
    <property type="match status" value="1"/>
</dbReference>
<evidence type="ECO:0000256" key="6">
    <source>
        <dbReference type="RuleBase" id="RU003797"/>
    </source>
</evidence>
<dbReference type="InterPro" id="IPR020891">
    <property type="entry name" value="UPF0758_CS"/>
</dbReference>
<evidence type="ECO:0000256" key="4">
    <source>
        <dbReference type="ARBA" id="ARBA00022833"/>
    </source>
</evidence>
<dbReference type="GO" id="GO:0006508">
    <property type="term" value="P:proteolysis"/>
    <property type="evidence" value="ECO:0007669"/>
    <property type="project" value="UniProtKB-KW"/>
</dbReference>
<evidence type="ECO:0000313" key="8">
    <source>
        <dbReference type="EMBL" id="PTQ89165.1"/>
    </source>
</evidence>
<dbReference type="PROSITE" id="PS01302">
    <property type="entry name" value="UPF0758"/>
    <property type="match status" value="1"/>
</dbReference>
<dbReference type="Pfam" id="PF20582">
    <property type="entry name" value="UPF0758_N"/>
    <property type="match status" value="1"/>
</dbReference>
<gene>
    <name evidence="8" type="ORF">C8N29_10846</name>
</gene>
<dbReference type="InterPro" id="IPR037518">
    <property type="entry name" value="MPN"/>
</dbReference>
<keyword evidence="4" id="KW-0862">Zinc</keyword>
<dbReference type="InterPro" id="IPR010994">
    <property type="entry name" value="RuvA_2-like"/>
</dbReference>
<dbReference type="GO" id="GO:0008237">
    <property type="term" value="F:metallopeptidase activity"/>
    <property type="evidence" value="ECO:0007669"/>
    <property type="project" value="UniProtKB-KW"/>
</dbReference>
<dbReference type="GO" id="GO:0046872">
    <property type="term" value="F:metal ion binding"/>
    <property type="evidence" value="ECO:0007669"/>
    <property type="project" value="UniProtKB-KW"/>
</dbReference>
<evidence type="ECO:0000256" key="3">
    <source>
        <dbReference type="ARBA" id="ARBA00022801"/>
    </source>
</evidence>
<dbReference type="RefSeq" id="WP_239987037.1">
    <property type="nucleotide sequence ID" value="NZ_QAON01000008.1"/>
</dbReference>
<name>A0A2T5IYS3_9GAMM</name>
<comment type="caution">
    <text evidence="8">The sequence shown here is derived from an EMBL/GenBank/DDBJ whole genome shotgun (WGS) entry which is preliminary data.</text>
</comment>
<keyword evidence="1" id="KW-0645">Protease</keyword>
<keyword evidence="3" id="KW-0378">Hydrolase</keyword>
<keyword evidence="9" id="KW-1185">Reference proteome</keyword>
<evidence type="ECO:0000256" key="1">
    <source>
        <dbReference type="ARBA" id="ARBA00022670"/>
    </source>
</evidence>